<feature type="region of interest" description="Disordered" evidence="1">
    <location>
        <begin position="352"/>
        <end position="388"/>
    </location>
</feature>
<dbReference type="GeneID" id="115622970"/>
<feature type="region of interest" description="Disordered" evidence="1">
    <location>
        <begin position="97"/>
        <end position="215"/>
    </location>
</feature>
<dbReference type="AlphaFoldDB" id="A0A6J2TC70"/>
<feature type="compositionally biased region" description="Low complexity" evidence="1">
    <location>
        <begin position="97"/>
        <end position="111"/>
    </location>
</feature>
<name>A0A6J2TC70_DROLE</name>
<feature type="compositionally biased region" description="Acidic residues" evidence="1">
    <location>
        <begin position="132"/>
        <end position="142"/>
    </location>
</feature>
<gene>
    <name evidence="3" type="primary">LOC115622970</name>
</gene>
<accession>A0A6J2TC70</accession>
<reference evidence="3" key="1">
    <citation type="submission" date="2025-08" db="UniProtKB">
        <authorList>
            <consortium name="RefSeq"/>
        </authorList>
    </citation>
    <scope>IDENTIFICATION</scope>
    <source>
        <strain evidence="3">11010-0011.00</strain>
        <tissue evidence="3">Whole body</tissue>
    </source>
</reference>
<protein>
    <submittedName>
        <fullName evidence="3">Uncharacterized protein LOC115622970 isoform X1</fullName>
    </submittedName>
</protein>
<dbReference type="OrthoDB" id="548795at2759"/>
<feature type="region of interest" description="Disordered" evidence="1">
    <location>
        <begin position="476"/>
        <end position="509"/>
    </location>
</feature>
<dbReference type="Proteomes" id="UP000504634">
    <property type="component" value="Unplaced"/>
</dbReference>
<evidence type="ECO:0000313" key="3">
    <source>
        <dbReference type="RefSeq" id="XP_030372980.1"/>
    </source>
</evidence>
<evidence type="ECO:0000256" key="1">
    <source>
        <dbReference type="SAM" id="MobiDB-lite"/>
    </source>
</evidence>
<keyword evidence="2" id="KW-1185">Reference proteome</keyword>
<evidence type="ECO:0000313" key="2">
    <source>
        <dbReference type="Proteomes" id="UP000504634"/>
    </source>
</evidence>
<sequence length="509" mass="57617">MSSYGTMMKHPSVAPRQRQTRANRLTRHSCFTLKREKGFTVRKSLVDYVDEELQDMETSVFYQRIYVLAKNAPLGETRFSLISGGTVATTATVGTVGTGDTAGTAGTAGTGSTIDDNGEEVVGADTEKPETEEHEAEVEEAAEANQNVEGEGETRLSSPDTADGGETEQQNAEVEVQRPNKDDEEVLTQTFRFDVGDSDEPEAPSEEPPQQPSVDMIEEPKDFFIVFKEHLEALHDNCLRKMFTPDPMCGLFLYMGEYSMLMLEGSEDMMGLFCRDLLLTIDEFWRDNRVFLVEDYIKELYTKEIIARRIPGAYINEKFPTSTPNDEYLMGKQHKIIKDKLFTICRMVAESMEPAPVESSESDKTESTTESTDDSQLSDSSTPKAVDSGIMDNLPVEIYRKLLPEIQRIELVLASTRFYNTLRQFSDLYGQVPFTTDDDGNYWPIQNNYTPPYIFRRTPFDINLTFNEYAAFMKRARESQQESQRSSFLLEEEGEGEEVPPNKPKEEGE</sequence>
<feature type="region of interest" description="Disordered" evidence="1">
    <location>
        <begin position="1"/>
        <end position="24"/>
    </location>
</feature>
<organism evidence="2 3">
    <name type="scientific">Drosophila lebanonensis</name>
    <name type="common">Fruit fly</name>
    <name type="synonym">Scaptodrosophila lebanonensis</name>
    <dbReference type="NCBI Taxonomy" id="7225"/>
    <lineage>
        <taxon>Eukaryota</taxon>
        <taxon>Metazoa</taxon>
        <taxon>Ecdysozoa</taxon>
        <taxon>Arthropoda</taxon>
        <taxon>Hexapoda</taxon>
        <taxon>Insecta</taxon>
        <taxon>Pterygota</taxon>
        <taxon>Neoptera</taxon>
        <taxon>Endopterygota</taxon>
        <taxon>Diptera</taxon>
        <taxon>Brachycera</taxon>
        <taxon>Muscomorpha</taxon>
        <taxon>Ephydroidea</taxon>
        <taxon>Drosophilidae</taxon>
        <taxon>Scaptodrosophila</taxon>
    </lineage>
</organism>
<feature type="compositionally biased region" description="Acidic residues" evidence="1">
    <location>
        <begin position="196"/>
        <end position="205"/>
    </location>
</feature>
<proteinExistence type="predicted"/>
<dbReference type="RefSeq" id="XP_030372980.1">
    <property type="nucleotide sequence ID" value="XM_030517120.1"/>
</dbReference>
<feature type="compositionally biased region" description="Low complexity" evidence="1">
    <location>
        <begin position="368"/>
        <end position="382"/>
    </location>
</feature>